<reference evidence="1 2" key="1">
    <citation type="submission" date="2017-06" db="EMBL/GenBank/DDBJ databases">
        <title>Draft Genome Sequence of Bacillus sp Strain 36R Isolated from saline sediment at Atanasia, Sonora, Mexico.</title>
        <authorList>
            <person name="Sanchez Diaz R."/>
            <person name="Quiroz Macias M.E."/>
            <person name="Ibarra Gamez J.C."/>
            <person name="Enciso Ibarra J."/>
            <person name="Gomez Gil B."/>
            <person name="Galaviz Silva L."/>
        </authorList>
    </citation>
    <scope>NUCLEOTIDE SEQUENCE [LARGE SCALE GENOMIC DNA]</scope>
    <source>
        <strain evidence="1 2">36R_ATNSAL</strain>
    </source>
</reference>
<proteinExistence type="predicted"/>
<dbReference type="EMBL" id="NKHG01000135">
    <property type="protein sequence ID" value="PCK17678.1"/>
    <property type="molecule type" value="Genomic_DNA"/>
</dbReference>
<dbReference type="RefSeq" id="WP_099682683.1">
    <property type="nucleotide sequence ID" value="NZ_JAWZXH010000001.1"/>
</dbReference>
<name>A0A2A5IK18_BACPU</name>
<dbReference type="Proteomes" id="UP000228754">
    <property type="component" value="Unassembled WGS sequence"/>
</dbReference>
<dbReference type="AlphaFoldDB" id="A0A2A5IK18"/>
<evidence type="ECO:0000313" key="2">
    <source>
        <dbReference type="Proteomes" id="UP000228754"/>
    </source>
</evidence>
<accession>A0A2A5IK18</accession>
<protein>
    <submittedName>
        <fullName evidence="1">Uncharacterized protein</fullName>
    </submittedName>
</protein>
<organism evidence="1 2">
    <name type="scientific">Bacillus pumilus</name>
    <name type="common">Bacillus mesentericus</name>
    <dbReference type="NCBI Taxonomy" id="1408"/>
    <lineage>
        <taxon>Bacteria</taxon>
        <taxon>Bacillati</taxon>
        <taxon>Bacillota</taxon>
        <taxon>Bacilli</taxon>
        <taxon>Bacillales</taxon>
        <taxon>Bacillaceae</taxon>
        <taxon>Bacillus</taxon>
    </lineage>
</organism>
<comment type="caution">
    <text evidence="1">The sequence shown here is derived from an EMBL/GenBank/DDBJ whole genome shotgun (WGS) entry which is preliminary data.</text>
</comment>
<dbReference type="OrthoDB" id="5150111at2"/>
<sequence length="182" mass="20888">MTTVLEQKIASFTDAVKKAIHNENWHAALSIALTLPDICGNLQDPDPKSSTRKKYVTFFNDFLKPKYVLRIGALKEEHEFLNGRDMYALRCSFLHSGTVDITKQSIRDVLDGYIFIEPDKVNGNFIHMNQIDDTLQLQIDAFCFEIIDGVNTWLESYKEDEEIQERAKLMIDILNSSNGVRL</sequence>
<evidence type="ECO:0000313" key="1">
    <source>
        <dbReference type="EMBL" id="PCK17678.1"/>
    </source>
</evidence>
<gene>
    <name evidence="1" type="ORF">CEY02_19790</name>
</gene>